<keyword evidence="1" id="KW-1133">Transmembrane helix</keyword>
<feature type="transmembrane region" description="Helical" evidence="1">
    <location>
        <begin position="72"/>
        <end position="101"/>
    </location>
</feature>
<keyword evidence="3" id="KW-1185">Reference proteome</keyword>
<accession>A0A5C4M843</accession>
<evidence type="ECO:0000256" key="1">
    <source>
        <dbReference type="SAM" id="Phobius"/>
    </source>
</evidence>
<protein>
    <submittedName>
        <fullName evidence="2">Uncharacterized protein</fullName>
    </submittedName>
</protein>
<name>A0A5C4M843_9PSEU</name>
<organism evidence="2 3">
    <name type="scientific">Amycolatopsis alkalitolerans</name>
    <dbReference type="NCBI Taxonomy" id="2547244"/>
    <lineage>
        <taxon>Bacteria</taxon>
        <taxon>Bacillati</taxon>
        <taxon>Actinomycetota</taxon>
        <taxon>Actinomycetes</taxon>
        <taxon>Pseudonocardiales</taxon>
        <taxon>Pseudonocardiaceae</taxon>
        <taxon>Amycolatopsis</taxon>
    </lineage>
</organism>
<evidence type="ECO:0000313" key="2">
    <source>
        <dbReference type="EMBL" id="TNC29658.1"/>
    </source>
</evidence>
<sequence length="119" mass="12381">MTTRLRRLPVGLVTGIVALAGYGLVLGGFTQGLAWWWYPVWLGMAALAGWLVSTYVTPEGGLNRGCSQCSQVAIVAVPVSIALLAHGSLTAAVVSFAVLGFGLVQRILSPNACEIPGAR</sequence>
<dbReference type="RefSeq" id="WP_139094729.1">
    <property type="nucleotide sequence ID" value="NZ_VDFW01000001.1"/>
</dbReference>
<gene>
    <name evidence="2" type="ORF">FG385_01490</name>
</gene>
<proteinExistence type="predicted"/>
<feature type="transmembrane region" description="Helical" evidence="1">
    <location>
        <begin position="12"/>
        <end position="29"/>
    </location>
</feature>
<dbReference type="OrthoDB" id="3699931at2"/>
<reference evidence="2 3" key="1">
    <citation type="submission" date="2019-06" db="EMBL/GenBank/DDBJ databases">
        <title>Amycolatopsis alkalitolerans sp. nov., isolated from Gastrodia elata Blume.</title>
        <authorList>
            <person name="Narsing Rao M.P."/>
            <person name="Li W.J."/>
        </authorList>
    </citation>
    <scope>NUCLEOTIDE SEQUENCE [LARGE SCALE GENOMIC DNA]</scope>
    <source>
        <strain evidence="2 3">SYSUP0005</strain>
    </source>
</reference>
<feature type="transmembrane region" description="Helical" evidence="1">
    <location>
        <begin position="35"/>
        <end position="52"/>
    </location>
</feature>
<dbReference type="Proteomes" id="UP000305546">
    <property type="component" value="Unassembled WGS sequence"/>
</dbReference>
<dbReference type="AlphaFoldDB" id="A0A5C4M843"/>
<keyword evidence="1" id="KW-0812">Transmembrane</keyword>
<comment type="caution">
    <text evidence="2">The sequence shown here is derived from an EMBL/GenBank/DDBJ whole genome shotgun (WGS) entry which is preliminary data.</text>
</comment>
<evidence type="ECO:0000313" key="3">
    <source>
        <dbReference type="Proteomes" id="UP000305546"/>
    </source>
</evidence>
<keyword evidence="1" id="KW-0472">Membrane</keyword>
<dbReference type="EMBL" id="VDFW01000001">
    <property type="protein sequence ID" value="TNC29658.1"/>
    <property type="molecule type" value="Genomic_DNA"/>
</dbReference>